<dbReference type="InterPro" id="IPR036864">
    <property type="entry name" value="Zn2-C6_fun-type_DNA-bd_sf"/>
</dbReference>
<dbReference type="EMBL" id="GL385397">
    <property type="protein sequence ID" value="EJT75874.1"/>
    <property type="molecule type" value="Genomic_DNA"/>
</dbReference>
<gene>
    <name evidence="5" type="primary">20346261</name>
    <name evidence="4" type="ORF">GGTG_05803</name>
</gene>
<dbReference type="GO" id="GO:0000981">
    <property type="term" value="F:DNA-binding transcription factor activity, RNA polymerase II-specific"/>
    <property type="evidence" value="ECO:0007669"/>
    <property type="project" value="InterPro"/>
</dbReference>
<feature type="compositionally biased region" description="Polar residues" evidence="2">
    <location>
        <begin position="95"/>
        <end position="106"/>
    </location>
</feature>
<dbReference type="GO" id="GO:0005634">
    <property type="term" value="C:nucleus"/>
    <property type="evidence" value="ECO:0007669"/>
    <property type="project" value="TreeGrafter"/>
</dbReference>
<evidence type="ECO:0000259" key="3">
    <source>
        <dbReference type="PROSITE" id="PS50048"/>
    </source>
</evidence>
<dbReference type="Pfam" id="PF00172">
    <property type="entry name" value="Zn_clus"/>
    <property type="match status" value="1"/>
</dbReference>
<reference evidence="4" key="2">
    <citation type="submission" date="2010-07" db="EMBL/GenBank/DDBJ databases">
        <authorList>
            <consortium name="The Broad Institute Genome Sequencing Platform"/>
            <consortium name="Broad Institute Genome Sequencing Center for Infectious Disease"/>
            <person name="Ma L.-J."/>
            <person name="Dead R."/>
            <person name="Young S."/>
            <person name="Zeng Q."/>
            <person name="Koehrsen M."/>
            <person name="Alvarado L."/>
            <person name="Berlin A."/>
            <person name="Chapman S.B."/>
            <person name="Chen Z."/>
            <person name="Freedman E."/>
            <person name="Gellesch M."/>
            <person name="Goldberg J."/>
            <person name="Griggs A."/>
            <person name="Gujja S."/>
            <person name="Heilman E.R."/>
            <person name="Heiman D."/>
            <person name="Hepburn T."/>
            <person name="Howarth C."/>
            <person name="Jen D."/>
            <person name="Larson L."/>
            <person name="Mehta T."/>
            <person name="Neiman D."/>
            <person name="Pearson M."/>
            <person name="Roberts A."/>
            <person name="Saif S."/>
            <person name="Shea T."/>
            <person name="Shenoy N."/>
            <person name="Sisk P."/>
            <person name="Stolte C."/>
            <person name="Sykes S."/>
            <person name="Walk T."/>
            <person name="White J."/>
            <person name="Yandava C."/>
            <person name="Haas B."/>
            <person name="Nusbaum C."/>
            <person name="Birren B."/>
        </authorList>
    </citation>
    <scope>NUCLEOTIDE SEQUENCE</scope>
    <source>
        <strain evidence="4">R3-111a-1</strain>
    </source>
</reference>
<evidence type="ECO:0000256" key="2">
    <source>
        <dbReference type="SAM" id="MobiDB-lite"/>
    </source>
</evidence>
<evidence type="ECO:0000256" key="1">
    <source>
        <dbReference type="ARBA" id="ARBA00023242"/>
    </source>
</evidence>
<reference evidence="5" key="5">
    <citation type="submission" date="2018-04" db="UniProtKB">
        <authorList>
            <consortium name="EnsemblFungi"/>
        </authorList>
    </citation>
    <scope>IDENTIFICATION</scope>
    <source>
        <strain evidence="5">R3-111a-1</strain>
    </source>
</reference>
<dbReference type="PROSITE" id="PS00463">
    <property type="entry name" value="ZN2_CY6_FUNGAL_1"/>
    <property type="match status" value="1"/>
</dbReference>
<dbReference type="EnsemblFungi" id="EJT75874">
    <property type="protein sequence ID" value="EJT75874"/>
    <property type="gene ID" value="GGTG_05803"/>
</dbReference>
<dbReference type="PROSITE" id="PS50048">
    <property type="entry name" value="ZN2_CY6_FUNGAL_2"/>
    <property type="match status" value="1"/>
</dbReference>
<feature type="region of interest" description="Disordered" evidence="2">
    <location>
        <begin position="285"/>
        <end position="304"/>
    </location>
</feature>
<dbReference type="GeneID" id="20346261"/>
<name>J3NWZ2_GAET3</name>
<proteinExistence type="predicted"/>
<dbReference type="Proteomes" id="UP000006039">
    <property type="component" value="Unassembled WGS sequence"/>
</dbReference>
<sequence length="754" mass="82354">MEEMSDLGHSAGSASPPPVPLPDDQDDHQSPPPGPKRAKKRIRKPRGRGLRTKTGCLTCRKRHKKCDEQFPVCSHCVTSNRECVWPEPGLPEIPSGNSSVAQSPSGSAELRSLPAGIPPTSHSAAVVVAQSQQQQHQRQFDQPSLTSTASNSPQRSSPAAALSPDAVSVEAKAEARAARPTCPPLGPVAPTLDYHFPNGPTAYSHNIVDPALAALFPGTRPKPTITDLVQSSHGHQPASPETMSSADGISVGTAGSKWLDLLAGDAAAQAAGGFNLGACKALQTGSRSRAPTSPASEFWRGTPRDDGLRISNSRTGVMGRLDWSIPERYPWQEDANIELNPLETLLFRAFAERSALWMDLFDPYKHFSTCSIRLALRNFGLIKAILALQARHASVASDLKVQPKPGSVPEVDPTVAVQYYHEALCYVSRALQYQSYARSEEILCTAMVISTYEMLDAHMGHGIGRLSPGQRRSVLSNWQRHLKGIFWIQRSQGVNGASGGLRQAVWWAWLRQDLWAAFREHRRCLSFWRPVIDYSDLTQCELADRSIYLLSQAVNYCADDPEIGSWIDAGATSALADESDEAVRRRCDRGAELMEMLERWKSFIGDGFQPLPTGARPLGAGVGVAAAKVWKPVWIHPPDFGVALQAYHFARILVCLHWPAVGGGRYDDTKTQGILAEAVEAICGIAMEMTDHGCQLMSARCLFGAGLCVQTAAQQEGILELMEACEARSGWPLDAMRDDLRAEWRKRDTEMHDV</sequence>
<reference evidence="4" key="3">
    <citation type="submission" date="2010-09" db="EMBL/GenBank/DDBJ databases">
        <title>Annotation of Gaeumannomyces graminis var. tritici R3-111a-1.</title>
        <authorList>
            <consortium name="The Broad Institute Genome Sequencing Platform"/>
            <person name="Ma L.-J."/>
            <person name="Dead R."/>
            <person name="Young S.K."/>
            <person name="Zeng Q."/>
            <person name="Gargeya S."/>
            <person name="Fitzgerald M."/>
            <person name="Haas B."/>
            <person name="Abouelleil A."/>
            <person name="Alvarado L."/>
            <person name="Arachchi H.M."/>
            <person name="Berlin A."/>
            <person name="Brown A."/>
            <person name="Chapman S.B."/>
            <person name="Chen Z."/>
            <person name="Dunbar C."/>
            <person name="Freedman E."/>
            <person name="Gearin G."/>
            <person name="Gellesch M."/>
            <person name="Goldberg J."/>
            <person name="Griggs A."/>
            <person name="Gujja S."/>
            <person name="Heiman D."/>
            <person name="Howarth C."/>
            <person name="Larson L."/>
            <person name="Lui A."/>
            <person name="MacDonald P.J.P."/>
            <person name="Mehta T."/>
            <person name="Montmayeur A."/>
            <person name="Murphy C."/>
            <person name="Neiman D."/>
            <person name="Pearson M."/>
            <person name="Priest M."/>
            <person name="Roberts A."/>
            <person name="Saif S."/>
            <person name="Shea T."/>
            <person name="Shenoy N."/>
            <person name="Sisk P."/>
            <person name="Stolte C."/>
            <person name="Sykes S."/>
            <person name="Yandava C."/>
            <person name="Wortman J."/>
            <person name="Nusbaum C."/>
            <person name="Birren B."/>
        </authorList>
    </citation>
    <scope>NUCLEOTIDE SEQUENCE</scope>
    <source>
        <strain evidence="4">R3-111a-1</strain>
    </source>
</reference>
<keyword evidence="6" id="KW-1185">Reference proteome</keyword>
<feature type="compositionally biased region" description="Basic residues" evidence="2">
    <location>
        <begin position="36"/>
        <end position="51"/>
    </location>
</feature>
<dbReference type="SUPFAM" id="SSF57701">
    <property type="entry name" value="Zn2/Cys6 DNA-binding domain"/>
    <property type="match status" value="1"/>
</dbReference>
<dbReference type="GO" id="GO:0000976">
    <property type="term" value="F:transcription cis-regulatory region binding"/>
    <property type="evidence" value="ECO:0007669"/>
    <property type="project" value="TreeGrafter"/>
</dbReference>
<dbReference type="eggNOG" id="ENOG502RCSS">
    <property type="taxonomic scope" value="Eukaryota"/>
</dbReference>
<feature type="compositionally biased region" description="Low complexity" evidence="2">
    <location>
        <begin position="121"/>
        <end position="137"/>
    </location>
</feature>
<reference evidence="6" key="1">
    <citation type="submission" date="2010-07" db="EMBL/GenBank/DDBJ databases">
        <title>The genome sequence of Gaeumannomyces graminis var. tritici strain R3-111a-1.</title>
        <authorList>
            <consortium name="The Broad Institute Genome Sequencing Platform"/>
            <person name="Ma L.-J."/>
            <person name="Dead R."/>
            <person name="Young S."/>
            <person name="Zeng Q."/>
            <person name="Koehrsen M."/>
            <person name="Alvarado L."/>
            <person name="Berlin A."/>
            <person name="Chapman S.B."/>
            <person name="Chen Z."/>
            <person name="Freedman E."/>
            <person name="Gellesch M."/>
            <person name="Goldberg J."/>
            <person name="Griggs A."/>
            <person name="Gujja S."/>
            <person name="Heilman E.R."/>
            <person name="Heiman D."/>
            <person name="Hepburn T."/>
            <person name="Howarth C."/>
            <person name="Jen D."/>
            <person name="Larson L."/>
            <person name="Mehta T."/>
            <person name="Neiman D."/>
            <person name="Pearson M."/>
            <person name="Roberts A."/>
            <person name="Saif S."/>
            <person name="Shea T."/>
            <person name="Shenoy N."/>
            <person name="Sisk P."/>
            <person name="Stolte C."/>
            <person name="Sykes S."/>
            <person name="Walk T."/>
            <person name="White J."/>
            <person name="Yandava C."/>
            <person name="Haas B."/>
            <person name="Nusbaum C."/>
            <person name="Birren B."/>
        </authorList>
    </citation>
    <scope>NUCLEOTIDE SEQUENCE [LARGE SCALE GENOMIC DNA]</scope>
    <source>
        <strain evidence="6">R3-111a-1</strain>
    </source>
</reference>
<dbReference type="SMART" id="SM00066">
    <property type="entry name" value="GAL4"/>
    <property type="match status" value="1"/>
</dbReference>
<dbReference type="STRING" id="644352.J3NWZ2"/>
<feature type="compositionally biased region" description="Polar residues" evidence="2">
    <location>
        <begin position="140"/>
        <end position="157"/>
    </location>
</feature>
<dbReference type="HOGENOM" id="CLU_008719_4_1_1"/>
<feature type="region of interest" description="Disordered" evidence="2">
    <location>
        <begin position="94"/>
        <end position="186"/>
    </location>
</feature>
<dbReference type="Gene3D" id="4.10.240.10">
    <property type="entry name" value="Zn(2)-C6 fungal-type DNA-binding domain"/>
    <property type="match status" value="1"/>
</dbReference>
<organism evidence="4">
    <name type="scientific">Gaeumannomyces tritici (strain R3-111a-1)</name>
    <name type="common">Wheat and barley take-all root rot fungus</name>
    <name type="synonym">Gaeumannomyces graminis var. tritici</name>
    <dbReference type="NCBI Taxonomy" id="644352"/>
    <lineage>
        <taxon>Eukaryota</taxon>
        <taxon>Fungi</taxon>
        <taxon>Dikarya</taxon>
        <taxon>Ascomycota</taxon>
        <taxon>Pezizomycotina</taxon>
        <taxon>Sordariomycetes</taxon>
        <taxon>Sordariomycetidae</taxon>
        <taxon>Magnaporthales</taxon>
        <taxon>Magnaporthaceae</taxon>
        <taxon>Gaeumannomyces</taxon>
    </lineage>
</organism>
<dbReference type="OrthoDB" id="5319341at2759"/>
<dbReference type="AlphaFoldDB" id="J3NWZ2"/>
<feature type="region of interest" description="Disordered" evidence="2">
    <location>
        <begin position="1"/>
        <end position="55"/>
    </location>
</feature>
<protein>
    <recommendedName>
        <fullName evidence="3">Zn(2)-C6 fungal-type domain-containing protein</fullName>
    </recommendedName>
</protein>
<feature type="domain" description="Zn(2)-C6 fungal-type" evidence="3">
    <location>
        <begin position="55"/>
        <end position="85"/>
    </location>
</feature>
<feature type="compositionally biased region" description="Polar residues" evidence="2">
    <location>
        <begin position="285"/>
        <end position="295"/>
    </location>
</feature>
<feature type="region of interest" description="Disordered" evidence="2">
    <location>
        <begin position="229"/>
        <end position="249"/>
    </location>
</feature>
<evidence type="ECO:0000313" key="4">
    <source>
        <dbReference type="EMBL" id="EJT75874.1"/>
    </source>
</evidence>
<evidence type="ECO:0000313" key="6">
    <source>
        <dbReference type="Proteomes" id="UP000006039"/>
    </source>
</evidence>
<dbReference type="CDD" id="cd00067">
    <property type="entry name" value="GAL4"/>
    <property type="match status" value="1"/>
</dbReference>
<dbReference type="PANTHER" id="PTHR37534">
    <property type="entry name" value="TRANSCRIPTIONAL ACTIVATOR PROTEIN UGA3"/>
    <property type="match status" value="1"/>
</dbReference>
<feature type="compositionally biased region" description="Polar residues" evidence="2">
    <location>
        <begin position="229"/>
        <end position="247"/>
    </location>
</feature>
<dbReference type="VEuPathDB" id="FungiDB:GGTG_05803"/>
<dbReference type="PANTHER" id="PTHR37534:SF3">
    <property type="entry name" value="ZN(II)2CYS6 TRANSCRIPTION FACTOR (EUROFUNG)"/>
    <property type="match status" value="1"/>
</dbReference>
<keyword evidence="1" id="KW-0539">Nucleus</keyword>
<dbReference type="RefSeq" id="XP_009221874.1">
    <property type="nucleotide sequence ID" value="XM_009223610.1"/>
</dbReference>
<dbReference type="GO" id="GO:0045944">
    <property type="term" value="P:positive regulation of transcription by RNA polymerase II"/>
    <property type="evidence" value="ECO:0007669"/>
    <property type="project" value="TreeGrafter"/>
</dbReference>
<dbReference type="InterPro" id="IPR001138">
    <property type="entry name" value="Zn2Cys6_DnaBD"/>
</dbReference>
<dbReference type="GO" id="GO:0008270">
    <property type="term" value="F:zinc ion binding"/>
    <property type="evidence" value="ECO:0007669"/>
    <property type="project" value="InterPro"/>
</dbReference>
<accession>J3NWZ2</accession>
<evidence type="ECO:0000313" key="5">
    <source>
        <dbReference type="EnsemblFungi" id="EJT75874"/>
    </source>
</evidence>
<reference evidence="5" key="4">
    <citation type="journal article" date="2015" name="G3 (Bethesda)">
        <title>Genome sequences of three phytopathogenic species of the Magnaporthaceae family of fungi.</title>
        <authorList>
            <person name="Okagaki L.H."/>
            <person name="Nunes C.C."/>
            <person name="Sailsbery J."/>
            <person name="Clay B."/>
            <person name="Brown D."/>
            <person name="John T."/>
            <person name="Oh Y."/>
            <person name="Young N."/>
            <person name="Fitzgerald M."/>
            <person name="Haas B.J."/>
            <person name="Zeng Q."/>
            <person name="Young S."/>
            <person name="Adiconis X."/>
            <person name="Fan L."/>
            <person name="Levin J.Z."/>
            <person name="Mitchell T.K."/>
            <person name="Okubara P.A."/>
            <person name="Farman M.L."/>
            <person name="Kohn L.M."/>
            <person name="Birren B."/>
            <person name="Ma L.-J."/>
            <person name="Dean R.A."/>
        </authorList>
    </citation>
    <scope>NUCLEOTIDE SEQUENCE</scope>
    <source>
        <strain evidence="5">R3-111a-1</strain>
    </source>
</reference>